<comment type="caution">
    <text evidence="1">The sequence shown here is derived from an EMBL/GenBank/DDBJ whole genome shotgun (WGS) entry which is preliminary data.</text>
</comment>
<keyword evidence="1" id="KW-0689">Ribosomal protein</keyword>
<evidence type="ECO:0000313" key="1">
    <source>
        <dbReference type="EMBL" id="KAI0093032.1"/>
    </source>
</evidence>
<dbReference type="Proteomes" id="UP001055072">
    <property type="component" value="Unassembled WGS sequence"/>
</dbReference>
<organism evidence="1 2">
    <name type="scientific">Irpex rosettiformis</name>
    <dbReference type="NCBI Taxonomy" id="378272"/>
    <lineage>
        <taxon>Eukaryota</taxon>
        <taxon>Fungi</taxon>
        <taxon>Dikarya</taxon>
        <taxon>Basidiomycota</taxon>
        <taxon>Agaricomycotina</taxon>
        <taxon>Agaricomycetes</taxon>
        <taxon>Polyporales</taxon>
        <taxon>Irpicaceae</taxon>
        <taxon>Irpex</taxon>
    </lineage>
</organism>
<reference evidence="1" key="1">
    <citation type="journal article" date="2021" name="Environ. Microbiol.">
        <title>Gene family expansions and transcriptome signatures uncover fungal adaptations to wood decay.</title>
        <authorList>
            <person name="Hage H."/>
            <person name="Miyauchi S."/>
            <person name="Viragh M."/>
            <person name="Drula E."/>
            <person name="Min B."/>
            <person name="Chaduli D."/>
            <person name="Navarro D."/>
            <person name="Favel A."/>
            <person name="Norest M."/>
            <person name="Lesage-Meessen L."/>
            <person name="Balint B."/>
            <person name="Merenyi Z."/>
            <person name="de Eugenio L."/>
            <person name="Morin E."/>
            <person name="Martinez A.T."/>
            <person name="Baldrian P."/>
            <person name="Stursova M."/>
            <person name="Martinez M.J."/>
            <person name="Novotny C."/>
            <person name="Magnuson J.K."/>
            <person name="Spatafora J.W."/>
            <person name="Maurice S."/>
            <person name="Pangilinan J."/>
            <person name="Andreopoulos W."/>
            <person name="LaButti K."/>
            <person name="Hundley H."/>
            <person name="Na H."/>
            <person name="Kuo A."/>
            <person name="Barry K."/>
            <person name="Lipzen A."/>
            <person name="Henrissat B."/>
            <person name="Riley R."/>
            <person name="Ahrendt S."/>
            <person name="Nagy L.G."/>
            <person name="Grigoriev I.V."/>
            <person name="Martin F."/>
            <person name="Rosso M.N."/>
        </authorList>
    </citation>
    <scope>NUCLEOTIDE SEQUENCE</scope>
    <source>
        <strain evidence="1">CBS 384.51</strain>
    </source>
</reference>
<name>A0ACB8UF97_9APHY</name>
<evidence type="ECO:0000313" key="2">
    <source>
        <dbReference type="Proteomes" id="UP001055072"/>
    </source>
</evidence>
<keyword evidence="1" id="KW-0687">Ribonucleoprotein</keyword>
<dbReference type="EMBL" id="MU274902">
    <property type="protein sequence ID" value="KAI0093032.1"/>
    <property type="molecule type" value="Genomic_DNA"/>
</dbReference>
<proteinExistence type="predicted"/>
<sequence>MFNVLRKQASSRWWKLPAQPAVRHNSTAYVPPAAFQHVRRPPPPKEKPSSPTFYTSRASYYDQVISLEACISTAKQALKAENLYPLPDFARASIPPPQPFWKDQTSLMSLGSVKMTPSRYRRVISLLNQLDEYKRIAEVSGANELADNLTELLSEFENDNKAAILASSKRKPVQFDEYGRTYTSGKRKESSARVWVIPVQKPEESTDAAPKSEPLNLPASAPAISAFNHPQPVQVTPSNILINNIPLNKYFPIAKDRETVIRPLQLAGLFGAYNVFALVRGGGTTGQSGAIAVGLARGLAAHVPDVADILRKAKLLRRDPRMVERKKTNLRKARAAVSAIRTTLNLDADEIRRGPGSSGRIYYNIAFITQLIIILANCHENSLSPKAGPVPF</sequence>
<accession>A0ACB8UF97</accession>
<keyword evidence="2" id="KW-1185">Reference proteome</keyword>
<protein>
    <submittedName>
        <fullName evidence="1">Ribosomal protein S9/S16-domain-containing protein</fullName>
    </submittedName>
</protein>
<gene>
    <name evidence="1" type="ORF">BDY19DRAFT_882489</name>
</gene>